<reference evidence="3" key="1">
    <citation type="submission" date="2013-02" db="EMBL/GenBank/DDBJ databases">
        <authorList>
            <person name="Hughes D."/>
        </authorList>
    </citation>
    <scope>NUCLEOTIDE SEQUENCE</scope>
    <source>
        <strain>Durham</strain>
        <strain evidence="3">NC isolate 2 -- Noor lab</strain>
    </source>
</reference>
<keyword evidence="3" id="KW-1185">Reference proteome</keyword>
<organism evidence="2 3">
    <name type="scientific">Megaselia scalaris</name>
    <name type="common">Humpbacked fly</name>
    <name type="synonym">Phora scalaris</name>
    <dbReference type="NCBI Taxonomy" id="36166"/>
    <lineage>
        <taxon>Eukaryota</taxon>
        <taxon>Metazoa</taxon>
        <taxon>Ecdysozoa</taxon>
        <taxon>Arthropoda</taxon>
        <taxon>Hexapoda</taxon>
        <taxon>Insecta</taxon>
        <taxon>Pterygota</taxon>
        <taxon>Neoptera</taxon>
        <taxon>Endopterygota</taxon>
        <taxon>Diptera</taxon>
        <taxon>Brachycera</taxon>
        <taxon>Muscomorpha</taxon>
        <taxon>Platypezoidea</taxon>
        <taxon>Phoridae</taxon>
        <taxon>Megaseliini</taxon>
        <taxon>Megaselia</taxon>
    </lineage>
</organism>
<feature type="region of interest" description="Disordered" evidence="1">
    <location>
        <begin position="80"/>
        <end position="106"/>
    </location>
</feature>
<evidence type="ECO:0000313" key="3">
    <source>
        <dbReference type="Proteomes" id="UP000015102"/>
    </source>
</evidence>
<protein>
    <submittedName>
        <fullName evidence="2">Uncharacterized protein</fullName>
    </submittedName>
</protein>
<sequence>MNGLIEAFQHLRTVTNRASIPTATSSSYSTIFNWICWHASDPYNSAGSQGYQLDRFGRTSPPFQLFVFLKETFSILRKEDRKAGMKASRQDNGRGTHPTERSKYRT</sequence>
<accession>T1GA27</accession>
<dbReference type="EnsemblMetazoa" id="MESCA000071-RA">
    <property type="protein sequence ID" value="MESCA000071-PA"/>
    <property type="gene ID" value="MESCA000071"/>
</dbReference>
<dbReference type="AlphaFoldDB" id="T1GA27"/>
<reference evidence="2" key="2">
    <citation type="submission" date="2015-06" db="UniProtKB">
        <authorList>
            <consortium name="EnsemblMetazoa"/>
        </authorList>
    </citation>
    <scope>IDENTIFICATION</scope>
</reference>
<proteinExistence type="predicted"/>
<dbReference type="HOGENOM" id="CLU_2226197_0_0_1"/>
<name>T1GA27_MEGSC</name>
<dbReference type="EMBL" id="CAQQ02393326">
    <property type="status" value="NOT_ANNOTATED_CDS"/>
    <property type="molecule type" value="Genomic_DNA"/>
</dbReference>
<evidence type="ECO:0000256" key="1">
    <source>
        <dbReference type="SAM" id="MobiDB-lite"/>
    </source>
</evidence>
<dbReference type="Proteomes" id="UP000015102">
    <property type="component" value="Unassembled WGS sequence"/>
</dbReference>
<dbReference type="EMBL" id="CAQQ02393325">
    <property type="status" value="NOT_ANNOTATED_CDS"/>
    <property type="molecule type" value="Genomic_DNA"/>
</dbReference>
<evidence type="ECO:0000313" key="2">
    <source>
        <dbReference type="EnsemblMetazoa" id="MESCA000071-PA"/>
    </source>
</evidence>